<accession>A0A0F9ADT9</accession>
<dbReference type="EMBL" id="LAZR01055310">
    <property type="protein sequence ID" value="KKK76659.1"/>
    <property type="molecule type" value="Genomic_DNA"/>
</dbReference>
<comment type="caution">
    <text evidence="2">The sequence shown here is derived from an EMBL/GenBank/DDBJ whole genome shotgun (WGS) entry which is preliminary data.</text>
</comment>
<sequence length="154" mass="17914">AYLAANEEYRKDRRRKNGYEMGVPDSHIETFVEYYELPGKGFEQERFLAQSKDDPEGYYQQVWLGAQGNDSIPFEKVPSVEVEGLLGQYDELPLRKPRLVFRHKNPTLERWLVDIEGYKPVGDRWMEEAPAAEKEEKAPTGRRRFGGLSGRFGR</sequence>
<proteinExistence type="predicted"/>
<name>A0A0F9ADT9_9ZZZZ</name>
<feature type="region of interest" description="Disordered" evidence="1">
    <location>
        <begin position="129"/>
        <end position="154"/>
    </location>
</feature>
<feature type="compositionally biased region" description="Basic and acidic residues" evidence="1">
    <location>
        <begin position="129"/>
        <end position="139"/>
    </location>
</feature>
<evidence type="ECO:0000313" key="2">
    <source>
        <dbReference type="EMBL" id="KKK76659.1"/>
    </source>
</evidence>
<gene>
    <name evidence="2" type="ORF">LCGC14_2861380</name>
</gene>
<organism evidence="2">
    <name type="scientific">marine sediment metagenome</name>
    <dbReference type="NCBI Taxonomy" id="412755"/>
    <lineage>
        <taxon>unclassified sequences</taxon>
        <taxon>metagenomes</taxon>
        <taxon>ecological metagenomes</taxon>
    </lineage>
</organism>
<feature type="non-terminal residue" evidence="2">
    <location>
        <position position="1"/>
    </location>
</feature>
<dbReference type="AlphaFoldDB" id="A0A0F9ADT9"/>
<reference evidence="2" key="1">
    <citation type="journal article" date="2015" name="Nature">
        <title>Complex archaea that bridge the gap between prokaryotes and eukaryotes.</title>
        <authorList>
            <person name="Spang A."/>
            <person name="Saw J.H."/>
            <person name="Jorgensen S.L."/>
            <person name="Zaremba-Niedzwiedzka K."/>
            <person name="Martijn J."/>
            <person name="Lind A.E."/>
            <person name="van Eijk R."/>
            <person name="Schleper C."/>
            <person name="Guy L."/>
            <person name="Ettema T.J."/>
        </authorList>
    </citation>
    <scope>NUCLEOTIDE SEQUENCE</scope>
</reference>
<protein>
    <submittedName>
        <fullName evidence="2">Uncharacterized protein</fullName>
    </submittedName>
</protein>
<evidence type="ECO:0000256" key="1">
    <source>
        <dbReference type="SAM" id="MobiDB-lite"/>
    </source>
</evidence>